<proteinExistence type="inferred from homology"/>
<protein>
    <submittedName>
        <fullName evidence="4">Alpha/beta fold hydrolase</fullName>
    </submittedName>
</protein>
<evidence type="ECO:0000313" key="4">
    <source>
        <dbReference type="EMBL" id="GAA4544189.1"/>
    </source>
</evidence>
<dbReference type="PANTHER" id="PTHR22946">
    <property type="entry name" value="DIENELACTONE HYDROLASE DOMAIN-CONTAINING PROTEIN-RELATED"/>
    <property type="match status" value="1"/>
</dbReference>
<dbReference type="InterPro" id="IPR050261">
    <property type="entry name" value="FrsA_esterase"/>
</dbReference>
<evidence type="ECO:0000256" key="1">
    <source>
        <dbReference type="ARBA" id="ARBA00008645"/>
    </source>
</evidence>
<gene>
    <name evidence="4" type="ORF">GCM10023161_30590</name>
</gene>
<dbReference type="SUPFAM" id="SSF53474">
    <property type="entry name" value="alpha/beta-Hydrolases"/>
    <property type="match status" value="1"/>
</dbReference>
<accession>A0ABP8RPB9</accession>
<dbReference type="Gene3D" id="3.40.50.1820">
    <property type="entry name" value="alpha/beta hydrolase"/>
    <property type="match status" value="1"/>
</dbReference>
<keyword evidence="5" id="KW-1185">Reference proteome</keyword>
<reference evidence="5" key="1">
    <citation type="journal article" date="2019" name="Int. J. Syst. Evol. Microbiol.">
        <title>The Global Catalogue of Microorganisms (GCM) 10K type strain sequencing project: providing services to taxonomists for standard genome sequencing and annotation.</title>
        <authorList>
            <consortium name="The Broad Institute Genomics Platform"/>
            <consortium name="The Broad Institute Genome Sequencing Center for Infectious Disease"/>
            <person name="Wu L."/>
            <person name="Ma J."/>
        </authorList>
    </citation>
    <scope>NUCLEOTIDE SEQUENCE [LARGE SCALE GENOMIC DNA]</scope>
    <source>
        <strain evidence="5">JCM 17782</strain>
    </source>
</reference>
<sequence>MDRTEVTFLSEGIRCAGWLYRPPDGNGDVPCVVMAHGFGLTRNDGLACYAEALARAGAAVLVYDHRYLGDSEGQPRQRVRMSEQLEDRLAAIAFARTLEGIDADRVIMWGYSLSGGTSIEAAATDQRIAGVILLCPFTDGRWRSTHGIKTQPRNALWLMGQAIRDATIPVSAPPGSHGGLTFPGEFDGFRSAVAPGWRNEVRAAMALPLPFWRPVAHARKVKCPMLIQVGQRDISVSAKAIDQLAHRAPRVVVKRYDVDHFQPLYGDHPALIITDQADWLTATIPVLTQRKK</sequence>
<dbReference type="InterPro" id="IPR022742">
    <property type="entry name" value="Hydrolase_4"/>
</dbReference>
<dbReference type="GO" id="GO:0016787">
    <property type="term" value="F:hydrolase activity"/>
    <property type="evidence" value="ECO:0007669"/>
    <property type="project" value="UniProtKB-KW"/>
</dbReference>
<name>A0ABP8RPB9_9MYCO</name>
<comment type="caution">
    <text evidence="4">The sequence shown here is derived from an EMBL/GenBank/DDBJ whole genome shotgun (WGS) entry which is preliminary data.</text>
</comment>
<dbReference type="PANTHER" id="PTHR22946:SF9">
    <property type="entry name" value="POLYKETIDE TRANSFERASE AF380"/>
    <property type="match status" value="1"/>
</dbReference>
<dbReference type="EMBL" id="BAABGF010000032">
    <property type="protein sequence ID" value="GAA4544189.1"/>
    <property type="molecule type" value="Genomic_DNA"/>
</dbReference>
<dbReference type="InterPro" id="IPR029058">
    <property type="entry name" value="AB_hydrolase_fold"/>
</dbReference>
<evidence type="ECO:0000313" key="5">
    <source>
        <dbReference type="Proteomes" id="UP001501417"/>
    </source>
</evidence>
<organism evidence="4 5">
    <name type="scientific">Mycobacterium paraffinicum</name>
    <dbReference type="NCBI Taxonomy" id="53378"/>
    <lineage>
        <taxon>Bacteria</taxon>
        <taxon>Bacillati</taxon>
        <taxon>Actinomycetota</taxon>
        <taxon>Actinomycetes</taxon>
        <taxon>Mycobacteriales</taxon>
        <taxon>Mycobacteriaceae</taxon>
        <taxon>Mycobacterium</taxon>
    </lineage>
</organism>
<feature type="domain" description="Serine aminopeptidase S33" evidence="3">
    <location>
        <begin position="31"/>
        <end position="251"/>
    </location>
</feature>
<evidence type="ECO:0000259" key="3">
    <source>
        <dbReference type="Pfam" id="PF12146"/>
    </source>
</evidence>
<dbReference type="Pfam" id="PF12146">
    <property type="entry name" value="Hydrolase_4"/>
    <property type="match status" value="1"/>
</dbReference>
<comment type="similarity">
    <text evidence="1">Belongs to the AB hydrolase superfamily.</text>
</comment>
<dbReference type="RefSeq" id="WP_264035993.1">
    <property type="nucleotide sequence ID" value="NZ_BAABGF010000032.1"/>
</dbReference>
<dbReference type="Proteomes" id="UP001501417">
    <property type="component" value="Unassembled WGS sequence"/>
</dbReference>
<evidence type="ECO:0000256" key="2">
    <source>
        <dbReference type="ARBA" id="ARBA00022801"/>
    </source>
</evidence>
<keyword evidence="2 4" id="KW-0378">Hydrolase</keyword>